<feature type="region of interest" description="Disordered" evidence="1">
    <location>
        <begin position="1"/>
        <end position="50"/>
    </location>
</feature>
<evidence type="ECO:0000256" key="1">
    <source>
        <dbReference type="SAM" id="MobiDB-lite"/>
    </source>
</evidence>
<proteinExistence type="predicted"/>
<dbReference type="AlphaFoldDB" id="A0A645H090"/>
<organism evidence="2">
    <name type="scientific">bioreactor metagenome</name>
    <dbReference type="NCBI Taxonomy" id="1076179"/>
    <lineage>
        <taxon>unclassified sequences</taxon>
        <taxon>metagenomes</taxon>
        <taxon>ecological metagenomes</taxon>
    </lineage>
</organism>
<gene>
    <name evidence="2" type="ORF">SDC9_177177</name>
</gene>
<protein>
    <submittedName>
        <fullName evidence="2">Uncharacterized protein</fullName>
    </submittedName>
</protein>
<name>A0A645H090_9ZZZZ</name>
<evidence type="ECO:0000313" key="2">
    <source>
        <dbReference type="EMBL" id="MPN29724.1"/>
    </source>
</evidence>
<sequence>MLKFGHHDIYPASEEAAGDPGSQVSRAANEYQHKNPFPSAHDGFDVDTFA</sequence>
<comment type="caution">
    <text evidence="2">The sequence shown here is derived from an EMBL/GenBank/DDBJ whole genome shotgun (WGS) entry which is preliminary data.</text>
</comment>
<reference evidence="2" key="1">
    <citation type="submission" date="2019-08" db="EMBL/GenBank/DDBJ databases">
        <authorList>
            <person name="Kucharzyk K."/>
            <person name="Murdoch R.W."/>
            <person name="Higgins S."/>
            <person name="Loffler F."/>
        </authorList>
    </citation>
    <scope>NUCLEOTIDE SEQUENCE</scope>
</reference>
<accession>A0A645H090</accession>
<dbReference type="EMBL" id="VSSQ01080549">
    <property type="protein sequence ID" value="MPN29724.1"/>
    <property type="molecule type" value="Genomic_DNA"/>
</dbReference>